<dbReference type="EMBL" id="JALLBG020000109">
    <property type="protein sequence ID" value="KAL3763963.1"/>
    <property type="molecule type" value="Genomic_DNA"/>
</dbReference>
<name>A0ABD3MJN5_9STRA</name>
<dbReference type="InterPro" id="IPR039893">
    <property type="entry name" value="CEP120-like"/>
</dbReference>
<feature type="region of interest" description="Disordered" evidence="2">
    <location>
        <begin position="560"/>
        <end position="606"/>
    </location>
</feature>
<proteinExistence type="predicted"/>
<sequence>NKQLAPSTNNPFAAERLTSILHERVIHSSSSSDNIQSIGNGNDLFEIKVCIEKCHNLCHLLQSRGNHDTIHAPGGNVNLSTNNLWLSYRFMNTVAQSGMLSEEATLSIPMMHTFRIQSSLSELVHYFHEKKNSLLKVHVCTDGEVLGTSYIDIRQLISAPDHAEGWEGRMIHNEYVVKPRGSNDMVMVEGDGEESRVGTPRLTVRLCIDRDSTSSDAEAETSGKYKRRSTTAAVSLSTSSQTTSKTVCIDRASSPRQSSEQCSLENIEKKSNQLNSKEAELSNKEKEILHEVASLERKRCEWEQWRHREEIAWQEKLRQKEVAMLKAVEERVQVIEKERISALELSKNEHDKLETRLRKALIDVEAKERQLKHAEVSHQNERKSKLAELEMREKLMKEELKHSIEIERVKVTAAVEQAVAAQTVAAAATKKVTQMELQMDQLREQHRATPEVALLHQVAELKGILADSERRIEALKGEKNTIVAEKEQFRANVHKLARALRQEREKAVTKKRECNNQQVCLSYDKHENSFALSGDQDEIQRILSDLSRISQGTTPPIKVCTQQSRASNNTPPIPSPPPLHPVMTKTSTQQQHFPLAVPQNAEPKTR</sequence>
<feature type="compositionally biased region" description="Low complexity" evidence="2">
    <location>
        <begin position="230"/>
        <end position="247"/>
    </location>
</feature>
<protein>
    <recommendedName>
        <fullName evidence="3">DUF3668 domain-containing protein</fullName>
    </recommendedName>
</protein>
<organism evidence="4 5">
    <name type="scientific">Discostella pseudostelligera</name>
    <dbReference type="NCBI Taxonomy" id="259834"/>
    <lineage>
        <taxon>Eukaryota</taxon>
        <taxon>Sar</taxon>
        <taxon>Stramenopiles</taxon>
        <taxon>Ochrophyta</taxon>
        <taxon>Bacillariophyta</taxon>
        <taxon>Coscinodiscophyceae</taxon>
        <taxon>Thalassiosirophycidae</taxon>
        <taxon>Stephanodiscales</taxon>
        <taxon>Stephanodiscaceae</taxon>
        <taxon>Discostella</taxon>
    </lineage>
</organism>
<evidence type="ECO:0000313" key="4">
    <source>
        <dbReference type="EMBL" id="KAL3763963.1"/>
    </source>
</evidence>
<accession>A0ABD3MJN5</accession>
<feature type="coiled-coil region" evidence="1">
    <location>
        <begin position="425"/>
        <end position="517"/>
    </location>
</feature>
<comment type="caution">
    <text evidence="4">The sequence shown here is derived from an EMBL/GenBank/DDBJ whole genome shotgun (WGS) entry which is preliminary data.</text>
</comment>
<gene>
    <name evidence="4" type="ORF">ACHAWU_003331</name>
</gene>
<feature type="region of interest" description="Disordered" evidence="2">
    <location>
        <begin position="213"/>
        <end position="267"/>
    </location>
</feature>
<keyword evidence="5" id="KW-1185">Reference proteome</keyword>
<dbReference type="Proteomes" id="UP001530293">
    <property type="component" value="Unassembled WGS sequence"/>
</dbReference>
<evidence type="ECO:0000313" key="5">
    <source>
        <dbReference type="Proteomes" id="UP001530293"/>
    </source>
</evidence>
<evidence type="ECO:0000256" key="2">
    <source>
        <dbReference type="SAM" id="MobiDB-lite"/>
    </source>
</evidence>
<dbReference type="Pfam" id="PF12416">
    <property type="entry name" value="DUF3668"/>
    <property type="match status" value="1"/>
</dbReference>
<evidence type="ECO:0000259" key="3">
    <source>
        <dbReference type="Pfam" id="PF12416"/>
    </source>
</evidence>
<keyword evidence="1" id="KW-0175">Coiled coil</keyword>
<reference evidence="4 5" key="1">
    <citation type="submission" date="2024-10" db="EMBL/GenBank/DDBJ databases">
        <title>Updated reference genomes for cyclostephanoid diatoms.</title>
        <authorList>
            <person name="Roberts W.R."/>
            <person name="Alverson A.J."/>
        </authorList>
    </citation>
    <scope>NUCLEOTIDE SEQUENCE [LARGE SCALE GENOMIC DNA]</scope>
    <source>
        <strain evidence="4 5">AJA232-27</strain>
    </source>
</reference>
<dbReference type="AlphaFoldDB" id="A0ABD3MJN5"/>
<feature type="non-terminal residue" evidence="4">
    <location>
        <position position="1"/>
    </location>
</feature>
<dbReference type="PANTHER" id="PTHR21574">
    <property type="entry name" value="CENTROSOMAL PROTEIN OF 120 KDA"/>
    <property type="match status" value="1"/>
</dbReference>
<feature type="compositionally biased region" description="Polar residues" evidence="2">
    <location>
        <begin position="254"/>
        <end position="264"/>
    </location>
</feature>
<feature type="domain" description="DUF3668" evidence="3">
    <location>
        <begin position="41"/>
        <end position="159"/>
    </location>
</feature>
<feature type="compositionally biased region" description="Pro residues" evidence="2">
    <location>
        <begin position="571"/>
        <end position="580"/>
    </location>
</feature>
<evidence type="ECO:0000256" key="1">
    <source>
        <dbReference type="SAM" id="Coils"/>
    </source>
</evidence>
<feature type="compositionally biased region" description="Polar residues" evidence="2">
    <location>
        <begin position="560"/>
        <end position="570"/>
    </location>
</feature>
<dbReference type="InterPro" id="IPR022136">
    <property type="entry name" value="DUF3668"/>
</dbReference>
<dbReference type="PANTHER" id="PTHR21574:SF0">
    <property type="entry name" value="CENTROSOMAL PROTEIN OF 120 KDA"/>
    <property type="match status" value="1"/>
</dbReference>